<gene>
    <name evidence="3" type="ORF">KSP39_PZI002654</name>
</gene>
<feature type="compositionally biased region" description="Basic and acidic residues" evidence="1">
    <location>
        <begin position="10"/>
        <end position="21"/>
    </location>
</feature>
<dbReference type="PANTHER" id="PTHR48407">
    <property type="entry name" value="CRANIOFACIAL DEVELOPMENT PROTEIN 1"/>
    <property type="match status" value="1"/>
</dbReference>
<feature type="region of interest" description="Disordered" evidence="1">
    <location>
        <begin position="1"/>
        <end position="21"/>
    </location>
</feature>
<accession>A0AAP0BX55</accession>
<evidence type="ECO:0000313" key="3">
    <source>
        <dbReference type="EMBL" id="KAK8953886.1"/>
    </source>
</evidence>
<dbReference type="AlphaFoldDB" id="A0AAP0BX55"/>
<dbReference type="InterPro" id="IPR011421">
    <property type="entry name" value="BCNT-C"/>
</dbReference>
<comment type="caution">
    <text evidence="3">The sequence shown here is derived from an EMBL/GenBank/DDBJ whole genome shotgun (WGS) entry which is preliminary data.</text>
</comment>
<dbReference type="PROSITE" id="PS51279">
    <property type="entry name" value="BCNT_C"/>
    <property type="match status" value="1"/>
</dbReference>
<name>A0AAP0BX55_9ASPA</name>
<proteinExistence type="predicted"/>
<sequence length="309" mass="34274">MDVPAGDDEEARKKGADVGRDRSLLLDVENNGDEVEDAKVDVLQRNISQRLRGKLGIDPRMENSDTKLLWAFPGTTTELSGLNLSERKARVNAAWAEMNKGLSVKMTNTCMSRSTPERKTTIQKTPDWMTALGLAPKRPSANPETLGKRPAAVHNCTSEGARKAAAEALSAVREIASAAAIAGKLELEIKEVRDFAGQEIEVRKLVDANSREAVEKAKAGGSGQASALDIVLDQIKKKPKLSVLDKSKMDWGEFKEEHKGMEDELDAYKKSSNQYLDKVSFLQRTDLREFERERDARLAMSRRSRTQFT</sequence>
<dbReference type="Proteomes" id="UP001418222">
    <property type="component" value="Unassembled WGS sequence"/>
</dbReference>
<feature type="domain" description="BCNT-C" evidence="2">
    <location>
        <begin position="222"/>
        <end position="303"/>
    </location>
</feature>
<dbReference type="InterPro" id="IPR027124">
    <property type="entry name" value="Swc5/CFDP1/2"/>
</dbReference>
<keyword evidence="4" id="KW-1185">Reference proteome</keyword>
<reference evidence="3 4" key="1">
    <citation type="journal article" date="2022" name="Nat. Plants">
        <title>Genomes of leafy and leafless Platanthera orchids illuminate the evolution of mycoheterotrophy.</title>
        <authorList>
            <person name="Li M.H."/>
            <person name="Liu K.W."/>
            <person name="Li Z."/>
            <person name="Lu H.C."/>
            <person name="Ye Q.L."/>
            <person name="Zhang D."/>
            <person name="Wang J.Y."/>
            <person name="Li Y.F."/>
            <person name="Zhong Z.M."/>
            <person name="Liu X."/>
            <person name="Yu X."/>
            <person name="Liu D.K."/>
            <person name="Tu X.D."/>
            <person name="Liu B."/>
            <person name="Hao Y."/>
            <person name="Liao X.Y."/>
            <person name="Jiang Y.T."/>
            <person name="Sun W.H."/>
            <person name="Chen J."/>
            <person name="Chen Y.Q."/>
            <person name="Ai Y."/>
            <person name="Zhai J.W."/>
            <person name="Wu S.S."/>
            <person name="Zhou Z."/>
            <person name="Hsiao Y.Y."/>
            <person name="Wu W.L."/>
            <person name="Chen Y.Y."/>
            <person name="Lin Y.F."/>
            <person name="Hsu J.L."/>
            <person name="Li C.Y."/>
            <person name="Wang Z.W."/>
            <person name="Zhao X."/>
            <person name="Zhong W.Y."/>
            <person name="Ma X.K."/>
            <person name="Ma L."/>
            <person name="Huang J."/>
            <person name="Chen G.Z."/>
            <person name="Huang M.Z."/>
            <person name="Huang L."/>
            <person name="Peng D.H."/>
            <person name="Luo Y.B."/>
            <person name="Zou S.Q."/>
            <person name="Chen S.P."/>
            <person name="Lan S."/>
            <person name="Tsai W.C."/>
            <person name="Van de Peer Y."/>
            <person name="Liu Z.J."/>
        </authorList>
    </citation>
    <scope>NUCLEOTIDE SEQUENCE [LARGE SCALE GENOMIC DNA]</scope>
    <source>
        <strain evidence="3">Lor287</strain>
    </source>
</reference>
<evidence type="ECO:0000256" key="1">
    <source>
        <dbReference type="SAM" id="MobiDB-lite"/>
    </source>
</evidence>
<evidence type="ECO:0000313" key="4">
    <source>
        <dbReference type="Proteomes" id="UP001418222"/>
    </source>
</evidence>
<dbReference type="EMBL" id="JBBWWQ010000002">
    <property type="protein sequence ID" value="KAK8953886.1"/>
    <property type="molecule type" value="Genomic_DNA"/>
</dbReference>
<evidence type="ECO:0000259" key="2">
    <source>
        <dbReference type="PROSITE" id="PS51279"/>
    </source>
</evidence>
<protein>
    <recommendedName>
        <fullName evidence="2">BCNT-C domain-containing protein</fullName>
    </recommendedName>
</protein>
<dbReference type="PANTHER" id="PTHR48407:SF1">
    <property type="entry name" value="CRANIOFACIAL DEVELOPMENT PROTEIN 1"/>
    <property type="match status" value="1"/>
</dbReference>
<organism evidence="3 4">
    <name type="scientific">Platanthera zijinensis</name>
    <dbReference type="NCBI Taxonomy" id="2320716"/>
    <lineage>
        <taxon>Eukaryota</taxon>
        <taxon>Viridiplantae</taxon>
        <taxon>Streptophyta</taxon>
        <taxon>Embryophyta</taxon>
        <taxon>Tracheophyta</taxon>
        <taxon>Spermatophyta</taxon>
        <taxon>Magnoliopsida</taxon>
        <taxon>Liliopsida</taxon>
        <taxon>Asparagales</taxon>
        <taxon>Orchidaceae</taxon>
        <taxon>Orchidoideae</taxon>
        <taxon>Orchideae</taxon>
        <taxon>Orchidinae</taxon>
        <taxon>Platanthera</taxon>
    </lineage>
</organism>
<dbReference type="Pfam" id="PF07572">
    <property type="entry name" value="BCNT"/>
    <property type="match status" value="1"/>
</dbReference>